<comment type="caution">
    <text evidence="2">The sequence shown here is derived from an EMBL/GenBank/DDBJ whole genome shotgun (WGS) entry which is preliminary data.</text>
</comment>
<reference evidence="2 3" key="1">
    <citation type="submission" date="2019-06" db="EMBL/GenBank/DDBJ databases">
        <title>Sequencing the genomes of 1000 actinobacteria strains.</title>
        <authorList>
            <person name="Klenk H.-P."/>
        </authorList>
    </citation>
    <scope>NUCLEOTIDE SEQUENCE [LARGE SCALE GENOMIC DNA]</scope>
    <source>
        <strain evidence="2 3">DSM 44826</strain>
    </source>
</reference>
<keyword evidence="3" id="KW-1185">Reference proteome</keyword>
<name>A0A561TWC5_9ACTN</name>
<organism evidence="2 3">
    <name type="scientific">Kitasatospora viridis</name>
    <dbReference type="NCBI Taxonomy" id="281105"/>
    <lineage>
        <taxon>Bacteria</taxon>
        <taxon>Bacillati</taxon>
        <taxon>Actinomycetota</taxon>
        <taxon>Actinomycetes</taxon>
        <taxon>Kitasatosporales</taxon>
        <taxon>Streptomycetaceae</taxon>
        <taxon>Kitasatospora</taxon>
    </lineage>
</organism>
<evidence type="ECO:0000313" key="3">
    <source>
        <dbReference type="Proteomes" id="UP000317940"/>
    </source>
</evidence>
<dbReference type="EMBL" id="VIWT01000002">
    <property type="protein sequence ID" value="TWF91413.1"/>
    <property type="molecule type" value="Genomic_DNA"/>
</dbReference>
<protein>
    <recommendedName>
        <fullName evidence="4">Histidine kinase</fullName>
    </recommendedName>
</protein>
<dbReference type="AlphaFoldDB" id="A0A561TWC5"/>
<evidence type="ECO:0000256" key="1">
    <source>
        <dbReference type="SAM" id="MobiDB-lite"/>
    </source>
</evidence>
<evidence type="ECO:0008006" key="4">
    <source>
        <dbReference type="Google" id="ProtNLM"/>
    </source>
</evidence>
<dbReference type="RefSeq" id="WP_145909011.1">
    <property type="nucleotide sequence ID" value="NZ_BAAAMZ010000010.1"/>
</dbReference>
<sequence>MRPSDRGAPIRRQQHDGQRALAPTARPIGDAAASALLRARTAERSRQELIAWILRDLHGPLAEVGTALQDMAERGAGTGAAEPAAQLRRLSAGVERLGWVLADLRELLTPHDPTLLPSQI</sequence>
<gene>
    <name evidence="2" type="ORF">FHX73_12528</name>
</gene>
<evidence type="ECO:0000313" key="2">
    <source>
        <dbReference type="EMBL" id="TWF91413.1"/>
    </source>
</evidence>
<proteinExistence type="predicted"/>
<accession>A0A561TWC5</accession>
<feature type="region of interest" description="Disordered" evidence="1">
    <location>
        <begin position="1"/>
        <end position="27"/>
    </location>
</feature>
<dbReference type="Proteomes" id="UP000317940">
    <property type="component" value="Unassembled WGS sequence"/>
</dbReference>